<evidence type="ECO:0000256" key="5">
    <source>
        <dbReference type="ARBA" id="ARBA00023277"/>
    </source>
</evidence>
<dbReference type="InterPro" id="IPR000887">
    <property type="entry name" value="Aldlse_KDPG_KHG"/>
</dbReference>
<dbReference type="CDD" id="cd00452">
    <property type="entry name" value="KDPG_aldolase"/>
    <property type="match status" value="1"/>
</dbReference>
<evidence type="ECO:0000256" key="1">
    <source>
        <dbReference type="ARBA" id="ARBA00004761"/>
    </source>
</evidence>
<comment type="pathway">
    <text evidence="1">Carbohydrate acid metabolism.</text>
</comment>
<dbReference type="PANTHER" id="PTHR30246:SF1">
    <property type="entry name" value="2-DEHYDRO-3-DEOXY-6-PHOSPHOGALACTONATE ALDOLASE-RELATED"/>
    <property type="match status" value="1"/>
</dbReference>
<gene>
    <name evidence="6" type="primary">kdgA</name>
    <name evidence="6" type="ORF">BWY73_00784</name>
</gene>
<dbReference type="InterPro" id="IPR013785">
    <property type="entry name" value="Aldolase_TIM"/>
</dbReference>
<evidence type="ECO:0000313" key="6">
    <source>
        <dbReference type="EMBL" id="OPZ92482.1"/>
    </source>
</evidence>
<sequence length="206" mass="21919">MKETLERIQKGRVIAVLRGDTVEKTVRTAEALVEGGVNLIEITYTMDDPLAAIERLAGRDDILLGAGTVLSLKDARAARAAGARFLVSPCLIPEVVGYGREENLLVMPGIFTPTEAFQALSLGAEVLKLFPGSLGGPDLIKAFRGPFPGLKLVPTGGVEKENLRAWFAAGALAVGMGGNLAPREAIQREDYDSIRAKAREIIGLLP</sequence>
<dbReference type="SUPFAM" id="SSF51569">
    <property type="entry name" value="Aldolase"/>
    <property type="match status" value="1"/>
</dbReference>
<accession>A0A1V5MHB0</accession>
<evidence type="ECO:0000256" key="4">
    <source>
        <dbReference type="ARBA" id="ARBA00023239"/>
    </source>
</evidence>
<dbReference type="GO" id="GO:0016829">
    <property type="term" value="F:lyase activity"/>
    <property type="evidence" value="ECO:0007669"/>
    <property type="project" value="UniProtKB-KW"/>
</dbReference>
<proteinExistence type="inferred from homology"/>
<comment type="caution">
    <text evidence="6">The sequence shown here is derived from an EMBL/GenBank/DDBJ whole genome shotgun (WGS) entry which is preliminary data.</text>
</comment>
<keyword evidence="4" id="KW-0456">Lyase</keyword>
<organism evidence="6">
    <name type="scientific">candidate division TA06 bacterium ADurb.Bin417</name>
    <dbReference type="NCBI Taxonomy" id="1852828"/>
    <lineage>
        <taxon>Bacteria</taxon>
        <taxon>Bacteria division TA06</taxon>
    </lineage>
</organism>
<comment type="similarity">
    <text evidence="2">Belongs to the KHG/KDPG aldolase family.</text>
</comment>
<evidence type="ECO:0000256" key="2">
    <source>
        <dbReference type="ARBA" id="ARBA00006906"/>
    </source>
</evidence>
<dbReference type="EMBL" id="MWAK01000094">
    <property type="protein sequence ID" value="OPZ92482.1"/>
    <property type="molecule type" value="Genomic_DNA"/>
</dbReference>
<dbReference type="Pfam" id="PF01081">
    <property type="entry name" value="Aldolase"/>
    <property type="match status" value="1"/>
</dbReference>
<dbReference type="PANTHER" id="PTHR30246">
    <property type="entry name" value="2-KETO-3-DEOXY-6-PHOSPHOGLUCONATE ALDOLASE"/>
    <property type="match status" value="1"/>
</dbReference>
<comment type="subunit">
    <text evidence="3">Homotrimer.</text>
</comment>
<keyword evidence="5" id="KW-0119">Carbohydrate metabolism</keyword>
<dbReference type="NCBIfam" id="TIGR01182">
    <property type="entry name" value="eda"/>
    <property type="match status" value="1"/>
</dbReference>
<evidence type="ECO:0000256" key="3">
    <source>
        <dbReference type="ARBA" id="ARBA00011233"/>
    </source>
</evidence>
<dbReference type="AlphaFoldDB" id="A0A1V5MHB0"/>
<dbReference type="Proteomes" id="UP000485484">
    <property type="component" value="Unassembled WGS sequence"/>
</dbReference>
<reference evidence="6" key="1">
    <citation type="submission" date="2017-02" db="EMBL/GenBank/DDBJ databases">
        <title>Delving into the versatile metabolic prowess of the omnipresent phylum Bacteroidetes.</title>
        <authorList>
            <person name="Nobu M.K."/>
            <person name="Mei R."/>
            <person name="Narihiro T."/>
            <person name="Kuroda K."/>
            <person name="Liu W.-T."/>
        </authorList>
    </citation>
    <scope>NUCLEOTIDE SEQUENCE</scope>
    <source>
        <strain evidence="6">ADurb.Bin417</strain>
    </source>
</reference>
<name>A0A1V5MHB0_UNCT6</name>
<protein>
    <submittedName>
        <fullName evidence="6">KHG/KDPG aldolase</fullName>
    </submittedName>
</protein>
<dbReference type="Gene3D" id="3.20.20.70">
    <property type="entry name" value="Aldolase class I"/>
    <property type="match status" value="1"/>
</dbReference>